<dbReference type="Proteomes" id="UP001206788">
    <property type="component" value="Unassembled WGS sequence"/>
</dbReference>
<keyword evidence="2" id="KW-1133">Transmembrane helix</keyword>
<sequence>MEKKVSKTWNDSKDFGLPFVEVKTLKEQEQIPQKSEKTETIPAEEKPLEAGELRKKIRSQIPVKPAEQTEIPPKEKTIVKEEDSVQEPEKEKPKKEKEAVQRPIEQTIPEKKSQSWVIYVLFIGLLLVSAIVWQLMKEEEPIPVATEQTNTQQEPIAQNEQQVVQESENIQEEAPEEVAENQETEEEIPQAQNPIPPATETGTTIERSVERSLIRIESREDRSRYFIVVGSLPSERLAVSKSEEYWDRASELYLITPYEDSPNYRLAIGRYYSFYQANQALSEIKDDYSEALWILKY</sequence>
<evidence type="ECO:0000313" key="4">
    <source>
        <dbReference type="Proteomes" id="UP001206788"/>
    </source>
</evidence>
<dbReference type="RefSeq" id="WP_259413299.1">
    <property type="nucleotide sequence ID" value="NZ_JANWGH010000001.1"/>
</dbReference>
<feature type="transmembrane region" description="Helical" evidence="2">
    <location>
        <begin position="116"/>
        <end position="136"/>
    </location>
</feature>
<dbReference type="EMBL" id="JANWGH010000001">
    <property type="protein sequence ID" value="MCS5489629.1"/>
    <property type="molecule type" value="Genomic_DNA"/>
</dbReference>
<accession>A0ABT2G371</accession>
<feature type="compositionally biased region" description="Basic and acidic residues" evidence="1">
    <location>
        <begin position="72"/>
        <end position="100"/>
    </location>
</feature>
<feature type="region of interest" description="Disordered" evidence="1">
    <location>
        <begin position="165"/>
        <end position="201"/>
    </location>
</feature>
<feature type="region of interest" description="Disordered" evidence="1">
    <location>
        <begin position="26"/>
        <end position="104"/>
    </location>
</feature>
<name>A0ABT2G371_9BACT</name>
<keyword evidence="2" id="KW-0472">Membrane</keyword>
<evidence type="ECO:0000256" key="2">
    <source>
        <dbReference type="SAM" id="Phobius"/>
    </source>
</evidence>
<feature type="compositionally biased region" description="Acidic residues" evidence="1">
    <location>
        <begin position="169"/>
        <end position="188"/>
    </location>
</feature>
<keyword evidence="4" id="KW-1185">Reference proteome</keyword>
<gene>
    <name evidence="3" type="ORF">NY014_04270</name>
</gene>
<feature type="compositionally biased region" description="Basic and acidic residues" evidence="1">
    <location>
        <begin position="26"/>
        <end position="54"/>
    </location>
</feature>
<evidence type="ECO:0000256" key="1">
    <source>
        <dbReference type="SAM" id="MobiDB-lite"/>
    </source>
</evidence>
<reference evidence="3 4" key="1">
    <citation type="submission" date="2022-08" db="EMBL/GenBank/DDBJ databases">
        <title>Algoriphagus sp. CAU 1643 isolated from mud.</title>
        <authorList>
            <person name="Kim W."/>
        </authorList>
    </citation>
    <scope>NUCLEOTIDE SEQUENCE [LARGE SCALE GENOMIC DNA]</scope>
    <source>
        <strain evidence="3 4">CAU 1643</strain>
    </source>
</reference>
<organism evidence="3 4">
    <name type="scientific">Algoriphagus limi</name>
    <dbReference type="NCBI Taxonomy" id="2975273"/>
    <lineage>
        <taxon>Bacteria</taxon>
        <taxon>Pseudomonadati</taxon>
        <taxon>Bacteroidota</taxon>
        <taxon>Cytophagia</taxon>
        <taxon>Cytophagales</taxon>
        <taxon>Cyclobacteriaceae</taxon>
        <taxon>Algoriphagus</taxon>
    </lineage>
</organism>
<proteinExistence type="predicted"/>
<keyword evidence="2" id="KW-0812">Transmembrane</keyword>
<protein>
    <recommendedName>
        <fullName evidence="5">SPOR domain-containing protein</fullName>
    </recommendedName>
</protein>
<evidence type="ECO:0008006" key="5">
    <source>
        <dbReference type="Google" id="ProtNLM"/>
    </source>
</evidence>
<evidence type="ECO:0000313" key="3">
    <source>
        <dbReference type="EMBL" id="MCS5489629.1"/>
    </source>
</evidence>
<comment type="caution">
    <text evidence="3">The sequence shown here is derived from an EMBL/GenBank/DDBJ whole genome shotgun (WGS) entry which is preliminary data.</text>
</comment>